<evidence type="ECO:0000256" key="3">
    <source>
        <dbReference type="ARBA" id="ARBA00022723"/>
    </source>
</evidence>
<dbReference type="Proteomes" id="UP000473699">
    <property type="component" value="Unassembled WGS sequence"/>
</dbReference>
<dbReference type="PIRSF" id="PIRSF006157">
    <property type="entry name" value="Doxgns_DODA"/>
    <property type="match status" value="1"/>
</dbReference>
<dbReference type="EMBL" id="VUNH01000014">
    <property type="protein sequence ID" value="MST56605.1"/>
    <property type="molecule type" value="Genomic_DNA"/>
</dbReference>
<evidence type="ECO:0000259" key="6">
    <source>
        <dbReference type="Pfam" id="PF02900"/>
    </source>
</evidence>
<dbReference type="GO" id="GO:0050297">
    <property type="term" value="F:stizolobate synthase activity"/>
    <property type="evidence" value="ECO:0007669"/>
    <property type="project" value="UniProtKB-EC"/>
</dbReference>
<keyword evidence="7" id="KW-0223">Dioxygenase</keyword>
<dbReference type="EC" id="1.13.11.29" evidence="7"/>
<evidence type="ECO:0000256" key="5">
    <source>
        <dbReference type="ARBA" id="ARBA00023002"/>
    </source>
</evidence>
<dbReference type="GO" id="GO:0008198">
    <property type="term" value="F:ferrous iron binding"/>
    <property type="evidence" value="ECO:0007669"/>
    <property type="project" value="InterPro"/>
</dbReference>
<keyword evidence="4" id="KW-0862">Zinc</keyword>
<dbReference type="SUPFAM" id="SSF53213">
    <property type="entry name" value="LigB-like"/>
    <property type="match status" value="1"/>
</dbReference>
<dbReference type="Pfam" id="PF02900">
    <property type="entry name" value="LigB"/>
    <property type="match status" value="1"/>
</dbReference>
<reference evidence="7 8" key="1">
    <citation type="submission" date="2019-08" db="EMBL/GenBank/DDBJ databases">
        <title>In-depth cultivation of the pig gut microbiome towards novel bacterial diversity and tailored functional studies.</title>
        <authorList>
            <person name="Wylensek D."/>
            <person name="Hitch T.C.A."/>
            <person name="Clavel T."/>
        </authorList>
    </citation>
    <scope>NUCLEOTIDE SEQUENCE [LARGE SCALE GENOMIC DNA]</scope>
    <source>
        <strain evidence="7 8">SM-530-WT-4B</strain>
    </source>
</reference>
<dbReference type="Gene3D" id="3.40.830.10">
    <property type="entry name" value="LigB-like"/>
    <property type="match status" value="1"/>
</dbReference>
<evidence type="ECO:0000256" key="1">
    <source>
        <dbReference type="ARBA" id="ARBA00001947"/>
    </source>
</evidence>
<dbReference type="RefSeq" id="WP_154529677.1">
    <property type="nucleotide sequence ID" value="NZ_VUNH01000014.1"/>
</dbReference>
<evidence type="ECO:0000256" key="4">
    <source>
        <dbReference type="ARBA" id="ARBA00022833"/>
    </source>
</evidence>
<sequence>MKRMPTIFLGHGDPMIALADNELTRRFRALGERIVAGFGRPKAILAVSAHWYNARTFVQTDPEPRQIYDMTGFPKELCEVKYPVRGDAGLSARVLGAPGLDARVDDSWGIDHGVWSVLVHVFPKADVPVVQLSVNRFLDAAASYEAGKKLAFLRDEGYLILASGNVVHNLRRVDWNNPAGTPEADAFDEWIRAQVEARRDDAVIDYRRHDDAAYAVPAPDHFLPLLYALGASAGEKPCAFNAVRTLGAISMTSYAFGMDV</sequence>
<comment type="similarity">
    <text evidence="2">Belongs to the DODA-type extradiol aromatic ring-opening dioxygenase family.</text>
</comment>
<proteinExistence type="inferred from homology"/>
<dbReference type="NCBIfam" id="NF007914">
    <property type="entry name" value="PRK10628.1"/>
    <property type="match status" value="1"/>
</dbReference>
<dbReference type="InterPro" id="IPR014436">
    <property type="entry name" value="Extradiol_dOase_DODA"/>
</dbReference>
<dbReference type="CDD" id="cd07363">
    <property type="entry name" value="45_DOPA_Dioxygenase"/>
    <property type="match status" value="1"/>
</dbReference>
<evidence type="ECO:0000256" key="2">
    <source>
        <dbReference type="ARBA" id="ARBA00007581"/>
    </source>
</evidence>
<dbReference type="AlphaFoldDB" id="A0A6L5YES6"/>
<comment type="cofactor">
    <cofactor evidence="1">
        <name>Zn(2+)</name>
        <dbReference type="ChEBI" id="CHEBI:29105"/>
    </cofactor>
</comment>
<keyword evidence="5 7" id="KW-0560">Oxidoreductase</keyword>
<dbReference type="PANTHER" id="PTHR30096">
    <property type="entry name" value="4,5-DOPA DIOXYGENASE EXTRADIOL-LIKE PROTEIN"/>
    <property type="match status" value="1"/>
</dbReference>
<evidence type="ECO:0000313" key="7">
    <source>
        <dbReference type="EMBL" id="MST56605.1"/>
    </source>
</evidence>
<protein>
    <submittedName>
        <fullName evidence="7">4,5-DOPA dioxygenase extradiol</fullName>
        <ecNumber evidence="7">1.13.11.29</ecNumber>
    </submittedName>
</protein>
<feature type="domain" description="Extradiol ring-cleavage dioxygenase class III enzyme subunit B" evidence="6">
    <location>
        <begin position="8"/>
        <end position="254"/>
    </location>
</feature>
<dbReference type="PANTHER" id="PTHR30096:SF0">
    <property type="entry name" value="4,5-DOPA DIOXYGENASE EXTRADIOL-LIKE PROTEIN"/>
    <property type="match status" value="1"/>
</dbReference>
<dbReference type="GO" id="GO:0008270">
    <property type="term" value="F:zinc ion binding"/>
    <property type="evidence" value="ECO:0007669"/>
    <property type="project" value="InterPro"/>
</dbReference>
<keyword evidence="8" id="KW-1185">Reference proteome</keyword>
<evidence type="ECO:0000313" key="8">
    <source>
        <dbReference type="Proteomes" id="UP000473699"/>
    </source>
</evidence>
<dbReference type="InterPro" id="IPR004183">
    <property type="entry name" value="Xdiol_dOase_suB"/>
</dbReference>
<organism evidence="7 8">
    <name type="scientific">Pyramidobacter porci</name>
    <dbReference type="NCBI Taxonomy" id="2605789"/>
    <lineage>
        <taxon>Bacteria</taxon>
        <taxon>Thermotogati</taxon>
        <taxon>Synergistota</taxon>
        <taxon>Synergistia</taxon>
        <taxon>Synergistales</taxon>
        <taxon>Dethiosulfovibrionaceae</taxon>
        <taxon>Pyramidobacter</taxon>
    </lineage>
</organism>
<comment type="caution">
    <text evidence="7">The sequence shown here is derived from an EMBL/GenBank/DDBJ whole genome shotgun (WGS) entry which is preliminary data.</text>
</comment>
<name>A0A6L5YES6_9BACT</name>
<gene>
    <name evidence="7" type="primary">ygiD</name>
    <name evidence="7" type="ORF">FYJ74_11295</name>
</gene>
<accession>A0A6L5YES6</accession>
<keyword evidence="3" id="KW-0479">Metal-binding</keyword>